<name>A0A9P8L0Q6_9PEZI</name>
<comment type="caution">
    <text evidence="3">The sequence shown here is derived from an EMBL/GenBank/DDBJ whole genome shotgun (WGS) entry which is preliminary data.</text>
</comment>
<feature type="compositionally biased region" description="Polar residues" evidence="1">
    <location>
        <begin position="318"/>
        <end position="329"/>
    </location>
</feature>
<reference evidence="3" key="1">
    <citation type="submission" date="2021-03" db="EMBL/GenBank/DDBJ databases">
        <title>Comparative genomics and phylogenomic investigation of the class Geoglossomycetes provide insights into ecological specialization and systematics.</title>
        <authorList>
            <person name="Melie T."/>
            <person name="Pirro S."/>
            <person name="Miller A.N."/>
            <person name="Quandt A."/>
        </authorList>
    </citation>
    <scope>NUCLEOTIDE SEQUENCE</scope>
    <source>
        <strain evidence="3">GBOQ0MN5Z8</strain>
    </source>
</reference>
<keyword evidence="2" id="KW-1133">Transmembrane helix</keyword>
<feature type="region of interest" description="Disordered" evidence="1">
    <location>
        <begin position="285"/>
        <end position="349"/>
    </location>
</feature>
<evidence type="ECO:0000256" key="1">
    <source>
        <dbReference type="SAM" id="MobiDB-lite"/>
    </source>
</evidence>
<organism evidence="3 4">
    <name type="scientific">Glutinoglossum americanum</name>
    <dbReference type="NCBI Taxonomy" id="1670608"/>
    <lineage>
        <taxon>Eukaryota</taxon>
        <taxon>Fungi</taxon>
        <taxon>Dikarya</taxon>
        <taxon>Ascomycota</taxon>
        <taxon>Pezizomycotina</taxon>
        <taxon>Geoglossomycetes</taxon>
        <taxon>Geoglossales</taxon>
        <taxon>Geoglossaceae</taxon>
        <taxon>Glutinoglossum</taxon>
    </lineage>
</organism>
<dbReference type="EMBL" id="JAGHQL010000012">
    <property type="protein sequence ID" value="KAH0544918.1"/>
    <property type="molecule type" value="Genomic_DNA"/>
</dbReference>
<keyword evidence="4" id="KW-1185">Reference proteome</keyword>
<evidence type="ECO:0000313" key="3">
    <source>
        <dbReference type="EMBL" id="KAH0544918.1"/>
    </source>
</evidence>
<proteinExistence type="predicted"/>
<dbReference type="OrthoDB" id="5425063at2759"/>
<accession>A0A9P8L0Q6</accession>
<evidence type="ECO:0000313" key="4">
    <source>
        <dbReference type="Proteomes" id="UP000698800"/>
    </source>
</evidence>
<keyword evidence="2" id="KW-0812">Transmembrane</keyword>
<keyword evidence="2" id="KW-0472">Membrane</keyword>
<dbReference type="Proteomes" id="UP000698800">
    <property type="component" value="Unassembled WGS sequence"/>
</dbReference>
<evidence type="ECO:0000256" key="2">
    <source>
        <dbReference type="SAM" id="Phobius"/>
    </source>
</evidence>
<protein>
    <submittedName>
        <fullName evidence="3">Uncharacterized protein</fullName>
    </submittedName>
</protein>
<feature type="transmembrane region" description="Helical" evidence="2">
    <location>
        <begin position="227"/>
        <end position="247"/>
    </location>
</feature>
<dbReference type="AlphaFoldDB" id="A0A9P8L0Q6"/>
<sequence>MDTSDPVTTGTGLAHFDRPATRRNITNTNTRVGFALKTPLTDRQPLFTAINAFFEAQRNHWFDLFKLPVYVSVSGSKEPVSLWQLDNPVSAAEVPAMNLLEGSVTAYPTVWGATRTTTITTTITAVPGDVVFLQFPTQTPPPDLQYTTVSSVPGDPNSKLYPNGLPILVLTQLNGIVVNPQNQTLTVVSTVQAAPQRFSSDTDSGKVDYALPDSNWSSWSLAEKGGVIAATILAGLLLIAVCAYMCITGRSRKKVKDTEKGEKDGGKQRVRFRFSGKRMIGKVMDRKGKAATVLGKLQKGTSPMEDKSNSGASGGATLGNTSLHSTQRSQRVEQPHQAMSGAVAGPSNT</sequence>
<gene>
    <name evidence="3" type="ORF">FGG08_000998</name>
</gene>